<proteinExistence type="predicted"/>
<comment type="caution">
    <text evidence="1">The sequence shown here is derived from an EMBL/GenBank/DDBJ whole genome shotgun (WGS) entry which is preliminary data.</text>
</comment>
<reference evidence="1 2" key="1">
    <citation type="submission" date="2024-02" db="EMBL/GenBank/DDBJ databases">
        <title>Adaptive strategies in a cosmopolitan and abundant soil bacterium.</title>
        <authorList>
            <person name="Carini P."/>
        </authorList>
    </citation>
    <scope>NUCLEOTIDE SEQUENCE [LARGE SCALE GENOMIC DNA]</scope>
    <source>
        <strain evidence="1 2">AZCC 1608</strain>
    </source>
</reference>
<evidence type="ECO:0000313" key="1">
    <source>
        <dbReference type="EMBL" id="MEH2557286.1"/>
    </source>
</evidence>
<keyword evidence="2" id="KW-1185">Reference proteome</keyword>
<organism evidence="1 2">
    <name type="scientific">Bradyrhizobium algeriense</name>
    <dbReference type="NCBI Taxonomy" id="634784"/>
    <lineage>
        <taxon>Bacteria</taxon>
        <taxon>Pseudomonadati</taxon>
        <taxon>Pseudomonadota</taxon>
        <taxon>Alphaproteobacteria</taxon>
        <taxon>Hyphomicrobiales</taxon>
        <taxon>Nitrobacteraceae</taxon>
        <taxon>Bradyrhizobium</taxon>
    </lineage>
</organism>
<evidence type="ECO:0000313" key="2">
    <source>
        <dbReference type="Proteomes" id="UP001364224"/>
    </source>
</evidence>
<accession>A0ABU8BGQ4</accession>
<protein>
    <submittedName>
        <fullName evidence="1">Uncharacterized protein</fullName>
    </submittedName>
</protein>
<dbReference type="Proteomes" id="UP001364224">
    <property type="component" value="Unassembled WGS sequence"/>
</dbReference>
<sequence length="29" mass="3152">MPNLVHGADCAGAEMQCSSLSNLPDYWIK</sequence>
<dbReference type="EMBL" id="JAZHRV010000001">
    <property type="protein sequence ID" value="MEH2557286.1"/>
    <property type="molecule type" value="Genomic_DNA"/>
</dbReference>
<name>A0ABU8BGQ4_9BRAD</name>
<gene>
    <name evidence="1" type="ORF">V1286_004815</name>
</gene>